<dbReference type="Pfam" id="PF16561">
    <property type="entry name" value="AMPK1_CBM"/>
    <property type="match status" value="1"/>
</dbReference>
<dbReference type="GO" id="GO:0007165">
    <property type="term" value="P:signal transduction"/>
    <property type="evidence" value="ECO:0007669"/>
    <property type="project" value="TreeGrafter"/>
</dbReference>
<gene>
    <name evidence="3" type="ORF">PAXINDRAFT_17818</name>
</gene>
<protein>
    <submittedName>
        <fullName evidence="3">Carbohydrate-binding module family 48 protein</fullName>
    </submittedName>
</protein>
<organism evidence="3 4">
    <name type="scientific">Paxillus involutus ATCC 200175</name>
    <dbReference type="NCBI Taxonomy" id="664439"/>
    <lineage>
        <taxon>Eukaryota</taxon>
        <taxon>Fungi</taxon>
        <taxon>Dikarya</taxon>
        <taxon>Basidiomycota</taxon>
        <taxon>Agaricomycotina</taxon>
        <taxon>Agaricomycetes</taxon>
        <taxon>Agaricomycetidae</taxon>
        <taxon>Boletales</taxon>
        <taxon>Paxilineae</taxon>
        <taxon>Paxillaceae</taxon>
        <taxon>Paxillus</taxon>
    </lineage>
</organism>
<dbReference type="PANTHER" id="PTHR10343:SF81">
    <property type="entry name" value="CRUCIFORM DNA-RECOGNIZING PROTEIN 1-RELATED"/>
    <property type="match status" value="1"/>
</dbReference>
<evidence type="ECO:0000313" key="4">
    <source>
        <dbReference type="Proteomes" id="UP000053647"/>
    </source>
</evidence>
<dbReference type="InterPro" id="IPR014756">
    <property type="entry name" value="Ig_E-set"/>
</dbReference>
<reference evidence="3 4" key="1">
    <citation type="submission" date="2014-06" db="EMBL/GenBank/DDBJ databases">
        <authorList>
            <consortium name="DOE Joint Genome Institute"/>
            <person name="Kuo A."/>
            <person name="Kohler A."/>
            <person name="Nagy L.G."/>
            <person name="Floudas D."/>
            <person name="Copeland A."/>
            <person name="Barry K.W."/>
            <person name="Cichocki N."/>
            <person name="Veneault-Fourrey C."/>
            <person name="LaButti K."/>
            <person name="Lindquist E.A."/>
            <person name="Lipzen A."/>
            <person name="Lundell T."/>
            <person name="Morin E."/>
            <person name="Murat C."/>
            <person name="Sun H."/>
            <person name="Tunlid A."/>
            <person name="Henrissat B."/>
            <person name="Grigoriev I.V."/>
            <person name="Hibbett D.S."/>
            <person name="Martin F."/>
            <person name="Nordberg H.P."/>
            <person name="Cantor M.N."/>
            <person name="Hua S.X."/>
        </authorList>
    </citation>
    <scope>NUCLEOTIDE SEQUENCE [LARGE SCALE GENOMIC DNA]</scope>
    <source>
        <strain evidence="3 4">ATCC 200175</strain>
    </source>
</reference>
<sequence>MTSSLTGKQTCNYILLVDPAICLTLARPHTSPTDVIVTGTFDQWSSSIRLAKGDTGFYGTVKVPWDEKVSYKFIVDGCWLCRDDQPQEDDGDGNINNFLQVPVKPEPPVVHAADLHFDW</sequence>
<keyword evidence="4" id="KW-1185">Reference proteome</keyword>
<evidence type="ECO:0000256" key="1">
    <source>
        <dbReference type="ARBA" id="ARBA00038216"/>
    </source>
</evidence>
<feature type="domain" description="AMP-activated protein kinase glycogen-binding" evidence="2">
    <location>
        <begin position="33"/>
        <end position="102"/>
    </location>
</feature>
<dbReference type="EMBL" id="KN819508">
    <property type="protein sequence ID" value="KIJ09094.1"/>
    <property type="molecule type" value="Genomic_DNA"/>
</dbReference>
<dbReference type="OrthoDB" id="5873279at2759"/>
<dbReference type="InterPro" id="IPR013783">
    <property type="entry name" value="Ig-like_fold"/>
</dbReference>
<evidence type="ECO:0000313" key="3">
    <source>
        <dbReference type="EMBL" id="KIJ09094.1"/>
    </source>
</evidence>
<dbReference type="CDD" id="cd02859">
    <property type="entry name" value="E_set_AMPKbeta_like_N"/>
    <property type="match status" value="1"/>
</dbReference>
<reference evidence="4" key="2">
    <citation type="submission" date="2015-01" db="EMBL/GenBank/DDBJ databases">
        <title>Evolutionary Origins and Diversification of the Mycorrhizal Mutualists.</title>
        <authorList>
            <consortium name="DOE Joint Genome Institute"/>
            <consortium name="Mycorrhizal Genomics Consortium"/>
            <person name="Kohler A."/>
            <person name="Kuo A."/>
            <person name="Nagy L.G."/>
            <person name="Floudas D."/>
            <person name="Copeland A."/>
            <person name="Barry K.W."/>
            <person name="Cichocki N."/>
            <person name="Veneault-Fourrey C."/>
            <person name="LaButti K."/>
            <person name="Lindquist E.A."/>
            <person name="Lipzen A."/>
            <person name="Lundell T."/>
            <person name="Morin E."/>
            <person name="Murat C."/>
            <person name="Riley R."/>
            <person name="Ohm R."/>
            <person name="Sun H."/>
            <person name="Tunlid A."/>
            <person name="Henrissat B."/>
            <person name="Grigoriev I.V."/>
            <person name="Hibbett D.S."/>
            <person name="Martin F."/>
        </authorList>
    </citation>
    <scope>NUCLEOTIDE SEQUENCE [LARGE SCALE GENOMIC DNA]</scope>
    <source>
        <strain evidence="4">ATCC 200175</strain>
    </source>
</reference>
<dbReference type="SUPFAM" id="SSF81296">
    <property type="entry name" value="E set domains"/>
    <property type="match status" value="1"/>
</dbReference>
<comment type="similarity">
    <text evidence="1">Belongs to the CRP1/MDG1 family.</text>
</comment>
<accession>A0A0C9SPL4</accession>
<dbReference type="GO" id="GO:0005737">
    <property type="term" value="C:cytoplasm"/>
    <property type="evidence" value="ECO:0007669"/>
    <property type="project" value="TreeGrafter"/>
</dbReference>
<dbReference type="Proteomes" id="UP000053647">
    <property type="component" value="Unassembled WGS sequence"/>
</dbReference>
<dbReference type="GO" id="GO:0005634">
    <property type="term" value="C:nucleus"/>
    <property type="evidence" value="ECO:0007669"/>
    <property type="project" value="TreeGrafter"/>
</dbReference>
<dbReference type="HOGENOM" id="CLU_2062213_0_0_1"/>
<evidence type="ECO:0000259" key="2">
    <source>
        <dbReference type="Pfam" id="PF16561"/>
    </source>
</evidence>
<name>A0A0C9SPL4_PAXIN</name>
<dbReference type="InterPro" id="IPR032640">
    <property type="entry name" value="AMPK1_CBM"/>
</dbReference>
<dbReference type="InterPro" id="IPR050827">
    <property type="entry name" value="CRP1_MDG1_kinase"/>
</dbReference>
<dbReference type="Gene3D" id="2.60.40.10">
    <property type="entry name" value="Immunoglobulins"/>
    <property type="match status" value="1"/>
</dbReference>
<dbReference type="PANTHER" id="PTHR10343">
    <property type="entry name" value="5'-AMP-ACTIVATED PROTEIN KINASE , BETA SUBUNIT"/>
    <property type="match status" value="1"/>
</dbReference>
<dbReference type="AlphaFoldDB" id="A0A0C9SPL4"/>
<dbReference type="GO" id="GO:0031588">
    <property type="term" value="C:nucleotide-activated protein kinase complex"/>
    <property type="evidence" value="ECO:0007669"/>
    <property type="project" value="TreeGrafter"/>
</dbReference>
<dbReference type="GO" id="GO:0019901">
    <property type="term" value="F:protein kinase binding"/>
    <property type="evidence" value="ECO:0007669"/>
    <property type="project" value="TreeGrafter"/>
</dbReference>
<proteinExistence type="inferred from homology"/>